<dbReference type="EMBL" id="CP133270">
    <property type="protein sequence ID" value="WVX66258.1"/>
    <property type="molecule type" value="Genomic_DNA"/>
</dbReference>
<gene>
    <name evidence="19" type="ORF">Bealeia1_00434</name>
</gene>
<feature type="binding site" evidence="15">
    <location>
        <begin position="26"/>
        <end position="33"/>
    </location>
    <ligand>
        <name>ATP</name>
        <dbReference type="ChEBI" id="CHEBI:30616"/>
    </ligand>
</feature>
<dbReference type="PROSITE" id="PS51198">
    <property type="entry name" value="UVRD_HELICASE_ATP_BIND"/>
    <property type="match status" value="1"/>
</dbReference>
<keyword evidence="4 15" id="KW-0378">Hydrolase</keyword>
<feature type="domain" description="UvrD-like helicase C-terminal" evidence="18">
    <location>
        <begin position="474"/>
        <end position="769"/>
    </location>
</feature>
<sequence length="1110" mass="126441">MNRLALKAQESQRQASHPEANVWVSASAGSGKTKVLCDRILNLLLDGVPPQRILCLTFTNAAAAEMANRLQARVGEWAVAGEEKLKCDIEALRDGTILPDHLIRARTLFDVVLESPGGLKIQTLHGFCQSLLKRFPLESELPPHFQVIDEMESTLLLKEAQRHLFENPPHSDFKNALAFLLEEISEVSFLNLSEDILSERGLWEKFFQKFPDVLSQEESFQTLLGIQNESQFYVSSFWARCEDCKIREITHHLSQGSATETKLAGHILQGFESKDFDLYQSGFLTQKGEIRARLYTKAFSIAHPDAAQFLEDEARRVLGFQESQKVFQTYRRSKALAIYAQGLLEAYQRAKKKKCVLDYGDLILETLALLEAPGSAPWVLYKFDGGVDHIMIDEAQDTSPSQWEVIKALTEEFFSSSLNKTLFVVGDEKQSIYSFQGADPETFSRMKSFFKARALEKERNWTKVGLGISFRSAPAILEAVDAVFQNMPLLPTEALEEIRHEAFRSHIPGHVEIWPLAPQGEKSEFEPWDIGEDREKSLLPRTKLAQKLARTIKNWLQNNRWMEGQNRAIRPGDILILVRKRGAFVEDMIHFLKKESVPVAGIDRLKLHEHIVTQDVIALLEFMLLPENDLALATVLRSPFVGMNDEDLFELAWNRGKASLWERLQIPKFESLFQTLSFIRAQSQKRTPYTFLIWLFGPYKMRKKFVARIGLESQDAFEEILALSLRHEKDQIPTFQGFLNWLQAGELEIKRDLEEQNEVRVMTVHGSKGLQAPIVILPDTTQMPSDYPPFSFEESCGLPLWLSPQTEICSTAANVKAHIQEKQSQEYRRLLYVAMTRAQDELYVAGWETGRTTPETCWYNLIQKGVAPLSEMFPFEGDAHWKGDRSVISGTLSEKRGETVFHLPKPQIPNWLFENYETQEKGSKTLRPSLVKSSEITSSKAIQKGILVHSLLERLPELSPENRISHIETVLIQEGYAEKDRAKLSSQLLGVLENYPDLFGKNSRGEVPLFGQIGDCKISGQIDRLIINPDHIQIIDYKTATTLQTLPENYVVQLAIYARLIQDIYPSAQIQCGILWIEIPRLDWVSPELLRQKQAEILAQTSVDEWSLAS</sequence>
<dbReference type="InterPro" id="IPR011604">
    <property type="entry name" value="PDDEXK-like_dom_sf"/>
</dbReference>
<evidence type="ECO:0000256" key="16">
    <source>
        <dbReference type="SAM" id="MobiDB-lite"/>
    </source>
</evidence>
<evidence type="ECO:0000256" key="4">
    <source>
        <dbReference type="ARBA" id="ARBA00022801"/>
    </source>
</evidence>
<dbReference type="InterPro" id="IPR014017">
    <property type="entry name" value="DNA_helicase_UvrD-like_C"/>
</dbReference>
<keyword evidence="5 15" id="KW-0347">Helicase</keyword>
<evidence type="ECO:0000256" key="12">
    <source>
        <dbReference type="ARBA" id="ARBA00034808"/>
    </source>
</evidence>
<comment type="catalytic activity">
    <reaction evidence="11">
        <text>Couples ATP hydrolysis with the unwinding of duplex DNA by translocating in the 3'-5' direction.</text>
        <dbReference type="EC" id="5.6.2.4"/>
    </reaction>
</comment>
<evidence type="ECO:0000256" key="11">
    <source>
        <dbReference type="ARBA" id="ARBA00034617"/>
    </source>
</evidence>
<evidence type="ECO:0000259" key="18">
    <source>
        <dbReference type="PROSITE" id="PS51217"/>
    </source>
</evidence>
<organism evidence="19 20">
    <name type="scientific">Candidatus Bealeia paramacronuclearis</name>
    <dbReference type="NCBI Taxonomy" id="1921001"/>
    <lineage>
        <taxon>Bacteria</taxon>
        <taxon>Pseudomonadati</taxon>
        <taxon>Pseudomonadota</taxon>
        <taxon>Alphaproteobacteria</taxon>
        <taxon>Holosporales</taxon>
        <taxon>Holosporaceae</taxon>
        <taxon>Candidatus Bealeia</taxon>
    </lineage>
</organism>
<evidence type="ECO:0000259" key="17">
    <source>
        <dbReference type="PROSITE" id="PS51198"/>
    </source>
</evidence>
<keyword evidence="2 15" id="KW-0547">Nucleotide-binding</keyword>
<accession>A0ABZ2C2G0</accession>
<dbReference type="SUPFAM" id="SSF52980">
    <property type="entry name" value="Restriction endonuclease-like"/>
    <property type="match status" value="1"/>
</dbReference>
<reference evidence="19 20" key="1">
    <citation type="journal article" date="2024" name="Environ. Microbiol.">
        <title>Novel evolutionary insights on the interactions of the Holosporales (Alphaproteobacteria) with eukaryotic hosts from comparative genomics.</title>
        <authorList>
            <person name="Giovannini M."/>
            <person name="Petroni G."/>
            <person name="Castelli M."/>
        </authorList>
    </citation>
    <scope>NUCLEOTIDE SEQUENCE [LARGE SCALE GENOMIC DNA]</scope>
    <source>
        <strain evidence="19 20">US_Bl 15I1</strain>
    </source>
</reference>
<evidence type="ECO:0000256" key="9">
    <source>
        <dbReference type="ARBA" id="ARBA00023204"/>
    </source>
</evidence>
<keyword evidence="9" id="KW-0234">DNA repair</keyword>
<keyword evidence="1" id="KW-0540">Nuclease</keyword>
<evidence type="ECO:0000256" key="13">
    <source>
        <dbReference type="ARBA" id="ARBA00034923"/>
    </source>
</evidence>
<dbReference type="InterPro" id="IPR000212">
    <property type="entry name" value="DNA_helicase_UvrD/REP"/>
</dbReference>
<evidence type="ECO:0000256" key="5">
    <source>
        <dbReference type="ARBA" id="ARBA00022806"/>
    </source>
</evidence>
<evidence type="ECO:0000256" key="1">
    <source>
        <dbReference type="ARBA" id="ARBA00022722"/>
    </source>
</evidence>
<dbReference type="Proteomes" id="UP001330434">
    <property type="component" value="Chromosome"/>
</dbReference>
<keyword evidence="8" id="KW-0238">DNA-binding</keyword>
<evidence type="ECO:0000256" key="7">
    <source>
        <dbReference type="ARBA" id="ARBA00022840"/>
    </source>
</evidence>
<proteinExistence type="predicted"/>
<dbReference type="Pfam" id="PF00580">
    <property type="entry name" value="UvrD-helicase"/>
    <property type="match status" value="1"/>
</dbReference>
<feature type="domain" description="UvrD-like helicase ATP-binding" evidence="17">
    <location>
        <begin position="5"/>
        <end position="473"/>
    </location>
</feature>
<dbReference type="InterPro" id="IPR038726">
    <property type="entry name" value="PDDEXK_AddAB-type"/>
</dbReference>
<evidence type="ECO:0000313" key="20">
    <source>
        <dbReference type="Proteomes" id="UP001330434"/>
    </source>
</evidence>
<evidence type="ECO:0000256" key="15">
    <source>
        <dbReference type="PROSITE-ProRule" id="PRU00560"/>
    </source>
</evidence>
<dbReference type="NCBIfam" id="TIGR02784">
    <property type="entry name" value="addA_alphas"/>
    <property type="match status" value="1"/>
</dbReference>
<protein>
    <recommendedName>
        <fullName evidence="12">DNA 3'-5' helicase</fullName>
        <ecNumber evidence="12">5.6.2.4</ecNumber>
    </recommendedName>
    <alternativeName>
        <fullName evidence="13">DNA 3'-5' helicase II</fullName>
    </alternativeName>
</protein>
<dbReference type="PROSITE" id="PS51217">
    <property type="entry name" value="UVRD_HELICASE_CTER"/>
    <property type="match status" value="1"/>
</dbReference>
<dbReference type="InterPro" id="IPR014151">
    <property type="entry name" value="DNA_helicase_AddA"/>
</dbReference>
<evidence type="ECO:0000256" key="14">
    <source>
        <dbReference type="ARBA" id="ARBA00048988"/>
    </source>
</evidence>
<dbReference type="PANTHER" id="PTHR11070">
    <property type="entry name" value="UVRD / RECB / PCRA DNA HELICASE FAMILY MEMBER"/>
    <property type="match status" value="1"/>
</dbReference>
<dbReference type="Gene3D" id="3.90.320.10">
    <property type="match status" value="1"/>
</dbReference>
<evidence type="ECO:0000256" key="10">
    <source>
        <dbReference type="ARBA" id="ARBA00023235"/>
    </source>
</evidence>
<evidence type="ECO:0000313" key="19">
    <source>
        <dbReference type="EMBL" id="WVX66258.1"/>
    </source>
</evidence>
<feature type="region of interest" description="Disordered" evidence="16">
    <location>
        <begin position="1"/>
        <end position="20"/>
    </location>
</feature>
<dbReference type="Pfam" id="PF12705">
    <property type="entry name" value="PDDEXK_1"/>
    <property type="match status" value="1"/>
</dbReference>
<keyword evidence="6" id="KW-0269">Exonuclease</keyword>
<dbReference type="Pfam" id="PF13361">
    <property type="entry name" value="UvrD_C"/>
    <property type="match status" value="1"/>
</dbReference>
<keyword evidence="10" id="KW-0413">Isomerase</keyword>
<keyword evidence="7 15" id="KW-0067">ATP-binding</keyword>
<dbReference type="InterPro" id="IPR014016">
    <property type="entry name" value="UvrD-like_ATP-bd"/>
</dbReference>
<evidence type="ECO:0000256" key="3">
    <source>
        <dbReference type="ARBA" id="ARBA00022763"/>
    </source>
</evidence>
<evidence type="ECO:0000256" key="8">
    <source>
        <dbReference type="ARBA" id="ARBA00023125"/>
    </source>
</evidence>
<dbReference type="Gene3D" id="3.40.50.300">
    <property type="entry name" value="P-loop containing nucleotide triphosphate hydrolases"/>
    <property type="match status" value="4"/>
</dbReference>
<dbReference type="GO" id="GO:0004386">
    <property type="term" value="F:helicase activity"/>
    <property type="evidence" value="ECO:0007669"/>
    <property type="project" value="UniProtKB-KW"/>
</dbReference>
<name>A0ABZ2C2G0_9PROT</name>
<dbReference type="SUPFAM" id="SSF52540">
    <property type="entry name" value="P-loop containing nucleoside triphosphate hydrolases"/>
    <property type="match status" value="1"/>
</dbReference>
<comment type="catalytic activity">
    <reaction evidence="14">
        <text>ATP + H2O = ADP + phosphate + H(+)</text>
        <dbReference type="Rhea" id="RHEA:13065"/>
        <dbReference type="ChEBI" id="CHEBI:15377"/>
        <dbReference type="ChEBI" id="CHEBI:15378"/>
        <dbReference type="ChEBI" id="CHEBI:30616"/>
        <dbReference type="ChEBI" id="CHEBI:43474"/>
        <dbReference type="ChEBI" id="CHEBI:456216"/>
        <dbReference type="EC" id="5.6.2.4"/>
    </reaction>
</comment>
<dbReference type="InterPro" id="IPR027417">
    <property type="entry name" value="P-loop_NTPase"/>
</dbReference>
<evidence type="ECO:0000256" key="2">
    <source>
        <dbReference type="ARBA" id="ARBA00022741"/>
    </source>
</evidence>
<dbReference type="RefSeq" id="WP_331255143.1">
    <property type="nucleotide sequence ID" value="NZ_CP133270.1"/>
</dbReference>
<dbReference type="InterPro" id="IPR011335">
    <property type="entry name" value="Restrct_endonuc-II-like"/>
</dbReference>
<dbReference type="PANTHER" id="PTHR11070:SF2">
    <property type="entry name" value="ATP-DEPENDENT DNA HELICASE SRS2"/>
    <property type="match status" value="1"/>
</dbReference>
<keyword evidence="20" id="KW-1185">Reference proteome</keyword>
<keyword evidence="3" id="KW-0227">DNA damage</keyword>
<dbReference type="EC" id="5.6.2.4" evidence="12"/>
<evidence type="ECO:0000256" key="6">
    <source>
        <dbReference type="ARBA" id="ARBA00022839"/>
    </source>
</evidence>